<protein>
    <submittedName>
        <fullName evidence="2">Endonuclease</fullName>
    </submittedName>
</protein>
<gene>
    <name evidence="2" type="ORF">B7H23_09435</name>
</gene>
<dbReference type="AlphaFoldDB" id="A0A231UYE9"/>
<dbReference type="RefSeq" id="WP_094077699.1">
    <property type="nucleotide sequence ID" value="NZ_NBYO01000002.1"/>
</dbReference>
<dbReference type="EMBL" id="NBYO01000002">
    <property type="protein sequence ID" value="OXT00887.1"/>
    <property type="molecule type" value="Genomic_DNA"/>
</dbReference>
<keyword evidence="2" id="KW-0255">Endonuclease</keyword>
<keyword evidence="3" id="KW-1185">Reference proteome</keyword>
<evidence type="ECO:0000259" key="1">
    <source>
        <dbReference type="Pfam" id="PF03372"/>
    </source>
</evidence>
<dbReference type="InterPro" id="IPR036691">
    <property type="entry name" value="Endo/exonu/phosph_ase_sf"/>
</dbReference>
<dbReference type="Proteomes" id="UP000215405">
    <property type="component" value="Unassembled WGS sequence"/>
</dbReference>
<accession>A0A231UYE9</accession>
<sequence>MGLRLATFNIENLMNRFDFAGFRNALRQDRALSLYRIDDQRQYEALEAARAIATTDDTRQLSALAMTALRADVICLQEVENEGALDAFERHYLYRMIGHGYRQRHLSQGNDGRGIDIAVLARDETRDGERIEIRDIQTHAFRTVADFGLQSDELMAIGIDGGQKLFRRDCMVVDMAVGGRPFTLVALHLKSMGPSRDPDIPGRQWTMPMRRAELAATRQILTEKFDDRPDRMRWAICGDFNDYRERILVHGEFDDDYRFEHSKEDDSSLNILLDDGFAIDPSEKLDPMGRWTLFHSRGPGKRHLCQLDYILLSPKLADANPDAVPRIERRGQPWRTIMPPSQIVERFPRTGWDRPKASDHCPIVMELSI</sequence>
<keyword evidence="2" id="KW-0378">Hydrolase</keyword>
<dbReference type="Pfam" id="PF03372">
    <property type="entry name" value="Exo_endo_phos"/>
    <property type="match status" value="1"/>
</dbReference>
<dbReference type="Gene3D" id="3.60.10.10">
    <property type="entry name" value="Endonuclease/exonuclease/phosphatase"/>
    <property type="match status" value="1"/>
</dbReference>
<dbReference type="SUPFAM" id="SSF56219">
    <property type="entry name" value="DNase I-like"/>
    <property type="match status" value="1"/>
</dbReference>
<feature type="domain" description="Endonuclease/exonuclease/phosphatase" evidence="1">
    <location>
        <begin position="58"/>
        <end position="360"/>
    </location>
</feature>
<name>A0A231UYE9_9HYPH</name>
<proteinExistence type="predicted"/>
<dbReference type="InterPro" id="IPR005135">
    <property type="entry name" value="Endo/exonuclease/phosphatase"/>
</dbReference>
<comment type="caution">
    <text evidence="2">The sequence shown here is derived from an EMBL/GenBank/DDBJ whole genome shotgun (WGS) entry which is preliminary data.</text>
</comment>
<dbReference type="GO" id="GO:0004519">
    <property type="term" value="F:endonuclease activity"/>
    <property type="evidence" value="ECO:0007669"/>
    <property type="project" value="UniProtKB-KW"/>
</dbReference>
<evidence type="ECO:0000313" key="2">
    <source>
        <dbReference type="EMBL" id="OXT00887.1"/>
    </source>
</evidence>
<reference evidence="3" key="1">
    <citation type="journal article" date="2017" name="Int. J. Syst. Evol. Microbiol.">
        <title>Notoacmeibacter marinus gen. nov., sp. nov., isolated from the gut of a limpet and proposal of Notoacmeibacteraceae fam. nov. in the order Rhizobiales of the class Alphaproteobacteria.</title>
        <authorList>
            <person name="Huang Z."/>
            <person name="Guo F."/>
            <person name="Lai Q."/>
        </authorList>
    </citation>
    <scope>NUCLEOTIDE SEQUENCE [LARGE SCALE GENOMIC DNA]</scope>
    <source>
        <strain evidence="3">XMTR2A4</strain>
    </source>
</reference>
<evidence type="ECO:0000313" key="3">
    <source>
        <dbReference type="Proteomes" id="UP000215405"/>
    </source>
</evidence>
<organism evidence="2 3">
    <name type="scientific">Notoacmeibacter marinus</name>
    <dbReference type="NCBI Taxonomy" id="1876515"/>
    <lineage>
        <taxon>Bacteria</taxon>
        <taxon>Pseudomonadati</taxon>
        <taxon>Pseudomonadota</taxon>
        <taxon>Alphaproteobacteria</taxon>
        <taxon>Hyphomicrobiales</taxon>
        <taxon>Notoacmeibacteraceae</taxon>
        <taxon>Notoacmeibacter</taxon>
    </lineage>
</organism>
<keyword evidence="2" id="KW-0540">Nuclease</keyword>